<dbReference type="Pfam" id="PF12974">
    <property type="entry name" value="Phosphonate-bd"/>
    <property type="match status" value="1"/>
</dbReference>
<feature type="chain" id="PRO_5009527041" evidence="1">
    <location>
        <begin position="26"/>
        <end position="288"/>
    </location>
</feature>
<dbReference type="Gene3D" id="3.40.190.10">
    <property type="entry name" value="Periplasmic binding protein-like II"/>
    <property type="match status" value="2"/>
</dbReference>
<sequence length="288" mass="31404">MKTGQTTAVRLALALVLLFSPVVMAQNGQKPVYLAFGIVPQQSASKLAGLWTPILAYLSQKTGYTIHFKTARDIPTFEHRLAAGDYDLAYMNPYHYTVFSRRPGYRVFAAEKGRMLTGIIVVRKDSVYQNIAALDGLTVAFPAPAAFAASLLTRAQLRTVGVSVVPKYVSSHDSVYQAAAMGLYPAGGGVVSTFDNLDPAIKEKLRIIWKTKEYSPHAITSHARVPADVIKRVQQAMLEMHQDPQGKALLSAINFQGIRIATDGEYNDVRALKIGLLDKLVAANNGAR</sequence>
<comment type="caution">
    <text evidence="2">The sequence shown here is derived from an EMBL/GenBank/DDBJ whole genome shotgun (WGS) entry which is preliminary data.</text>
</comment>
<dbReference type="AlphaFoldDB" id="A0A1F6UMY0"/>
<dbReference type="EMBL" id="MFSV01000053">
    <property type="protein sequence ID" value="OGI58729.1"/>
    <property type="molecule type" value="Genomic_DNA"/>
</dbReference>
<gene>
    <name evidence="2" type="ORF">A2V58_03095</name>
</gene>
<evidence type="ECO:0000256" key="1">
    <source>
        <dbReference type="SAM" id="SignalP"/>
    </source>
</evidence>
<protein>
    <submittedName>
        <fullName evidence="2">Phosphate ABC transporter substrate-binding protein</fullName>
    </submittedName>
</protein>
<proteinExistence type="predicted"/>
<accession>A0A1F6UMY0</accession>
<dbReference type="PANTHER" id="PTHR35841:SF1">
    <property type="entry name" value="PHOSPHONATES-BINDING PERIPLASMIC PROTEIN"/>
    <property type="match status" value="1"/>
</dbReference>
<dbReference type="Proteomes" id="UP000177950">
    <property type="component" value="Unassembled WGS sequence"/>
</dbReference>
<dbReference type="SUPFAM" id="SSF53850">
    <property type="entry name" value="Periplasmic binding protein-like II"/>
    <property type="match status" value="1"/>
</dbReference>
<keyword evidence="1" id="KW-0732">Signal</keyword>
<name>A0A1F6UMY0_9PROT</name>
<dbReference type="PANTHER" id="PTHR35841">
    <property type="entry name" value="PHOSPHONATES-BINDING PERIPLASMIC PROTEIN"/>
    <property type="match status" value="1"/>
</dbReference>
<evidence type="ECO:0000313" key="3">
    <source>
        <dbReference type="Proteomes" id="UP000177950"/>
    </source>
</evidence>
<organism evidence="2 3">
    <name type="scientific">Candidatus Muproteobacteria bacterium RBG_19FT_COMBO_61_10</name>
    <dbReference type="NCBI Taxonomy" id="1817761"/>
    <lineage>
        <taxon>Bacteria</taxon>
        <taxon>Pseudomonadati</taxon>
        <taxon>Pseudomonadota</taxon>
        <taxon>Candidatus Muproteobacteria</taxon>
    </lineage>
</organism>
<feature type="signal peptide" evidence="1">
    <location>
        <begin position="1"/>
        <end position="25"/>
    </location>
</feature>
<reference evidence="2 3" key="1">
    <citation type="journal article" date="2016" name="Nat. Commun.">
        <title>Thousands of microbial genomes shed light on interconnected biogeochemical processes in an aquifer system.</title>
        <authorList>
            <person name="Anantharaman K."/>
            <person name="Brown C.T."/>
            <person name="Hug L.A."/>
            <person name="Sharon I."/>
            <person name="Castelle C.J."/>
            <person name="Probst A.J."/>
            <person name="Thomas B.C."/>
            <person name="Singh A."/>
            <person name="Wilkins M.J."/>
            <person name="Karaoz U."/>
            <person name="Brodie E.L."/>
            <person name="Williams K.H."/>
            <person name="Hubbard S.S."/>
            <person name="Banfield J.F."/>
        </authorList>
    </citation>
    <scope>NUCLEOTIDE SEQUENCE [LARGE SCALE GENOMIC DNA]</scope>
</reference>
<evidence type="ECO:0000313" key="2">
    <source>
        <dbReference type="EMBL" id="OGI58729.1"/>
    </source>
</evidence>